<organism evidence="3 4">
    <name type="scientific">Tanacetum coccineum</name>
    <dbReference type="NCBI Taxonomy" id="301880"/>
    <lineage>
        <taxon>Eukaryota</taxon>
        <taxon>Viridiplantae</taxon>
        <taxon>Streptophyta</taxon>
        <taxon>Embryophyta</taxon>
        <taxon>Tracheophyta</taxon>
        <taxon>Spermatophyta</taxon>
        <taxon>Magnoliopsida</taxon>
        <taxon>eudicotyledons</taxon>
        <taxon>Gunneridae</taxon>
        <taxon>Pentapetalae</taxon>
        <taxon>asterids</taxon>
        <taxon>campanulids</taxon>
        <taxon>Asterales</taxon>
        <taxon>Asteraceae</taxon>
        <taxon>Asteroideae</taxon>
        <taxon>Anthemideae</taxon>
        <taxon>Anthemidinae</taxon>
        <taxon>Tanacetum</taxon>
    </lineage>
</organism>
<keyword evidence="1" id="KW-0175">Coiled coil</keyword>
<feature type="region of interest" description="Disordered" evidence="2">
    <location>
        <begin position="60"/>
        <end position="81"/>
    </location>
</feature>
<protein>
    <submittedName>
        <fullName evidence="3">Uncharacterized protein</fullName>
    </submittedName>
</protein>
<evidence type="ECO:0000256" key="1">
    <source>
        <dbReference type="SAM" id="Coils"/>
    </source>
</evidence>
<dbReference type="EMBL" id="BQNB010009229">
    <property type="protein sequence ID" value="GJS60563.1"/>
    <property type="molecule type" value="Genomic_DNA"/>
</dbReference>
<proteinExistence type="predicted"/>
<dbReference type="Proteomes" id="UP001151760">
    <property type="component" value="Unassembled WGS sequence"/>
</dbReference>
<accession>A0ABQ4X6A2</accession>
<keyword evidence="4" id="KW-1185">Reference proteome</keyword>
<evidence type="ECO:0000256" key="2">
    <source>
        <dbReference type="SAM" id="MobiDB-lite"/>
    </source>
</evidence>
<evidence type="ECO:0000313" key="3">
    <source>
        <dbReference type="EMBL" id="GJS60563.1"/>
    </source>
</evidence>
<name>A0ABQ4X6A2_9ASTR</name>
<reference evidence="3" key="2">
    <citation type="submission" date="2022-01" db="EMBL/GenBank/DDBJ databases">
        <authorList>
            <person name="Yamashiro T."/>
            <person name="Shiraishi A."/>
            <person name="Satake H."/>
            <person name="Nakayama K."/>
        </authorList>
    </citation>
    <scope>NUCLEOTIDE SEQUENCE</scope>
</reference>
<feature type="coiled-coil region" evidence="1">
    <location>
        <begin position="161"/>
        <end position="188"/>
    </location>
</feature>
<evidence type="ECO:0000313" key="4">
    <source>
        <dbReference type="Proteomes" id="UP001151760"/>
    </source>
</evidence>
<feature type="compositionally biased region" description="Acidic residues" evidence="2">
    <location>
        <begin position="60"/>
        <end position="78"/>
    </location>
</feature>
<reference evidence="3" key="1">
    <citation type="journal article" date="2022" name="Int. J. Mol. Sci.">
        <title>Draft Genome of Tanacetum Coccineum: Genomic Comparison of Closely Related Tanacetum-Family Plants.</title>
        <authorList>
            <person name="Yamashiro T."/>
            <person name="Shiraishi A."/>
            <person name="Nakayama K."/>
            <person name="Satake H."/>
        </authorList>
    </citation>
    <scope>NUCLEOTIDE SEQUENCE</scope>
</reference>
<comment type="caution">
    <text evidence="3">The sequence shown here is derived from an EMBL/GenBank/DDBJ whole genome shotgun (WGS) entry which is preliminary data.</text>
</comment>
<sequence length="263" mass="31030">MLLHVRRDSLLPLVTYRKKRRTVIWIIMVNVIPPDHVDDVPVVEPNQHDDVPVVPEPVLVDEDEDLEEDEFEEEEDPQEERRYNGIDMKREKEPELTYPMNEVENPIEHEDKTVHASVHKVGESSTAPFLREDSDGLLPGLMRRDINSLFGWMASLLRRHVEQETAAMERLVKKLGNAENKVECKKLKKELEEARFSNTFLRMQNERVERDLYWFRVRAHEFYQEMIRRGFVFEERLNEAIDVLIEDKKSPFISDPAGTPRDA</sequence>
<gene>
    <name evidence="3" type="ORF">Tco_0655347</name>
</gene>